<dbReference type="InterPro" id="IPR036102">
    <property type="entry name" value="OsmC/Ohrsf"/>
</dbReference>
<evidence type="ECO:0000313" key="1">
    <source>
        <dbReference type="EMBL" id="AVO37496.1"/>
    </source>
</evidence>
<reference evidence="2" key="1">
    <citation type="submission" date="2018-03" db="EMBL/GenBank/DDBJ databases">
        <title>Genomic analysis of the strain SH-1 isolated from shrimp intestine.</title>
        <authorList>
            <person name="Kim Y.-S."/>
            <person name="Kim S.-E."/>
            <person name="Kim K.-H."/>
        </authorList>
    </citation>
    <scope>NUCLEOTIDE SEQUENCE [LARGE SCALE GENOMIC DNA]</scope>
    <source>
        <strain evidence="2">SH-1</strain>
    </source>
</reference>
<dbReference type="RefSeq" id="WP_106471807.1">
    <property type="nucleotide sequence ID" value="NZ_CP027665.1"/>
</dbReference>
<dbReference type="InterPro" id="IPR003718">
    <property type="entry name" value="OsmC/Ohr_fam"/>
</dbReference>
<accession>A0A2S0MNS3</accession>
<evidence type="ECO:0008006" key="3">
    <source>
        <dbReference type="Google" id="ProtNLM"/>
    </source>
</evidence>
<dbReference type="KEGG" id="thas:C6Y53_07060"/>
<dbReference type="SUPFAM" id="SSF82784">
    <property type="entry name" value="OsmC-like"/>
    <property type="match status" value="1"/>
</dbReference>
<protein>
    <recommendedName>
        <fullName evidence="3">OsmC family peroxiredoxin</fullName>
    </recommendedName>
</protein>
<dbReference type="Proteomes" id="UP000237655">
    <property type="component" value="Chromosome"/>
</dbReference>
<dbReference type="InterPro" id="IPR015946">
    <property type="entry name" value="KH_dom-like_a/b"/>
</dbReference>
<keyword evidence="2" id="KW-1185">Reference proteome</keyword>
<sequence length="134" mass="13802">MAIRIKAKSFGPVRVRSDGGDTLLFGLNGDALGATPPQGTPVDLLLLSLGACIAKSLDIAAGQAQVQLTPFTVEVTGQKATDLPSRLGSVGIRVLGQLTDDAGQAEDLLRKAKSICTISNSLTCTVALELDRVG</sequence>
<dbReference type="AlphaFoldDB" id="A0A2S0MNS3"/>
<organism evidence="1 2">
    <name type="scientific">Pukyongiella litopenaei</name>
    <dbReference type="NCBI Taxonomy" id="2605946"/>
    <lineage>
        <taxon>Bacteria</taxon>
        <taxon>Pseudomonadati</taxon>
        <taxon>Pseudomonadota</taxon>
        <taxon>Alphaproteobacteria</taxon>
        <taxon>Rhodobacterales</taxon>
        <taxon>Paracoccaceae</taxon>
        <taxon>Pukyongiella</taxon>
    </lineage>
</organism>
<evidence type="ECO:0000313" key="2">
    <source>
        <dbReference type="Proteomes" id="UP000237655"/>
    </source>
</evidence>
<dbReference type="Gene3D" id="3.30.300.20">
    <property type="match status" value="1"/>
</dbReference>
<name>A0A2S0MNS3_9RHOB</name>
<dbReference type="Pfam" id="PF02566">
    <property type="entry name" value="OsmC"/>
    <property type="match status" value="1"/>
</dbReference>
<proteinExistence type="predicted"/>
<gene>
    <name evidence="1" type="ORF">C6Y53_07060</name>
</gene>
<dbReference type="EMBL" id="CP027665">
    <property type="protein sequence ID" value="AVO37496.1"/>
    <property type="molecule type" value="Genomic_DNA"/>
</dbReference>